<dbReference type="InterPro" id="IPR013762">
    <property type="entry name" value="Integrase-like_cat_sf"/>
</dbReference>
<dbReference type="EMBL" id="CABPSA010000005">
    <property type="protein sequence ID" value="VVE19950.1"/>
    <property type="molecule type" value="Genomic_DNA"/>
</dbReference>
<keyword evidence="1" id="KW-0233">DNA recombination</keyword>
<name>A0A5E4W9I6_9BURK</name>
<dbReference type="SUPFAM" id="SSF56349">
    <property type="entry name" value="DNA breaking-rejoining enzymes"/>
    <property type="match status" value="1"/>
</dbReference>
<dbReference type="Pfam" id="PF00589">
    <property type="entry name" value="Phage_integrase"/>
    <property type="match status" value="1"/>
</dbReference>
<evidence type="ECO:0000313" key="3">
    <source>
        <dbReference type="EMBL" id="VVE19950.1"/>
    </source>
</evidence>
<dbReference type="GO" id="GO:0015074">
    <property type="term" value="P:DNA integration"/>
    <property type="evidence" value="ECO:0007669"/>
    <property type="project" value="InterPro"/>
</dbReference>
<sequence>MLNPIRRVASDASAPPRYEDSPYVCPAILDHNKPLSTRTYYQAWLRLLDRASVPKVGAHGIRHRSAPDIANSGAPIEIGTALMAHKTVAVFMRYAHTEDDPVRQAAGLVANRRQTITGARRKPQEATA</sequence>
<accession>A0A5E4W9I6</accession>
<dbReference type="GO" id="GO:0003677">
    <property type="term" value="F:DNA binding"/>
    <property type="evidence" value="ECO:0007669"/>
    <property type="project" value="InterPro"/>
</dbReference>
<dbReference type="InterPro" id="IPR011010">
    <property type="entry name" value="DNA_brk_join_enz"/>
</dbReference>
<dbReference type="Gene3D" id="1.10.443.10">
    <property type="entry name" value="Intergrase catalytic core"/>
    <property type="match status" value="1"/>
</dbReference>
<dbReference type="AlphaFoldDB" id="A0A5E4W9I6"/>
<organism evidence="3 4">
    <name type="scientific">Pandoraea commovens</name>
    <dbReference type="NCBI Taxonomy" id="2508289"/>
    <lineage>
        <taxon>Bacteria</taxon>
        <taxon>Pseudomonadati</taxon>
        <taxon>Pseudomonadota</taxon>
        <taxon>Betaproteobacteria</taxon>
        <taxon>Burkholderiales</taxon>
        <taxon>Burkholderiaceae</taxon>
        <taxon>Pandoraea</taxon>
    </lineage>
</organism>
<evidence type="ECO:0000259" key="2">
    <source>
        <dbReference type="Pfam" id="PF00589"/>
    </source>
</evidence>
<reference evidence="3 4" key="1">
    <citation type="submission" date="2019-08" db="EMBL/GenBank/DDBJ databases">
        <authorList>
            <person name="Peeters C."/>
        </authorList>
    </citation>
    <scope>NUCLEOTIDE SEQUENCE [LARGE SCALE GENOMIC DNA]</scope>
    <source>
        <strain evidence="3 4">LMG 31010</strain>
    </source>
</reference>
<dbReference type="GO" id="GO:0006310">
    <property type="term" value="P:DNA recombination"/>
    <property type="evidence" value="ECO:0007669"/>
    <property type="project" value="UniProtKB-KW"/>
</dbReference>
<protein>
    <submittedName>
        <fullName evidence="3">Integrase</fullName>
    </submittedName>
</protein>
<dbReference type="Proteomes" id="UP000343335">
    <property type="component" value="Unassembled WGS sequence"/>
</dbReference>
<evidence type="ECO:0000313" key="4">
    <source>
        <dbReference type="Proteomes" id="UP000343335"/>
    </source>
</evidence>
<dbReference type="InterPro" id="IPR002104">
    <property type="entry name" value="Integrase_catalytic"/>
</dbReference>
<dbReference type="OrthoDB" id="662444at2"/>
<proteinExistence type="predicted"/>
<feature type="domain" description="Tyr recombinase" evidence="2">
    <location>
        <begin position="31"/>
        <end position="98"/>
    </location>
</feature>
<evidence type="ECO:0000256" key="1">
    <source>
        <dbReference type="ARBA" id="ARBA00023172"/>
    </source>
</evidence>
<gene>
    <name evidence="3" type="ORF">PCO31010_03104</name>
</gene>